<reference evidence="5 6" key="1">
    <citation type="submission" date="2019-01" db="EMBL/GenBank/DDBJ databases">
        <title>Genome sequencing of strain FW10M-9.</title>
        <authorList>
            <person name="Heo J."/>
            <person name="Kim S.-J."/>
            <person name="Kim J.-S."/>
            <person name="Hong S.-B."/>
            <person name="Kwon S.-W."/>
        </authorList>
    </citation>
    <scope>NUCLEOTIDE SEQUENCE [LARGE SCALE GENOMIC DNA]</scope>
    <source>
        <strain evidence="5 6">FW10M-9</strain>
    </source>
</reference>
<dbReference type="EMBL" id="CP035493">
    <property type="protein sequence ID" value="QAY69483.1"/>
    <property type="molecule type" value="Genomic_DNA"/>
</dbReference>
<dbReference type="OrthoDB" id="9784774at2"/>
<dbReference type="PANTHER" id="PTHR46648:SF1">
    <property type="entry name" value="ADENOSINE 5'-MONOPHOSPHORAMIDASE HNT1"/>
    <property type="match status" value="1"/>
</dbReference>
<proteinExistence type="predicted"/>
<feature type="short sequence motif" description="Histidine triad motif" evidence="2 3">
    <location>
        <begin position="109"/>
        <end position="113"/>
    </location>
</feature>
<organism evidence="5 6">
    <name type="scientific">Xylanimonas protaetiae</name>
    <dbReference type="NCBI Taxonomy" id="2509457"/>
    <lineage>
        <taxon>Bacteria</taxon>
        <taxon>Bacillati</taxon>
        <taxon>Actinomycetota</taxon>
        <taxon>Actinomycetes</taxon>
        <taxon>Micrococcales</taxon>
        <taxon>Promicromonosporaceae</taxon>
        <taxon>Xylanimonas</taxon>
    </lineage>
</organism>
<dbReference type="InterPro" id="IPR036265">
    <property type="entry name" value="HIT-like_sf"/>
</dbReference>
<dbReference type="PANTHER" id="PTHR46648">
    <property type="entry name" value="HIT FAMILY PROTEIN 1"/>
    <property type="match status" value="1"/>
</dbReference>
<protein>
    <submittedName>
        <fullName evidence="5">HIT family protein</fullName>
    </submittedName>
</protein>
<dbReference type="GO" id="GO:0009117">
    <property type="term" value="P:nucleotide metabolic process"/>
    <property type="evidence" value="ECO:0007669"/>
    <property type="project" value="TreeGrafter"/>
</dbReference>
<feature type="active site" description="Tele-AMP-histidine intermediate" evidence="1">
    <location>
        <position position="111"/>
    </location>
</feature>
<evidence type="ECO:0000313" key="6">
    <source>
        <dbReference type="Proteomes" id="UP000292118"/>
    </source>
</evidence>
<dbReference type="Pfam" id="PF01230">
    <property type="entry name" value="HIT"/>
    <property type="match status" value="1"/>
</dbReference>
<evidence type="ECO:0000256" key="3">
    <source>
        <dbReference type="PROSITE-ProRule" id="PRU00464"/>
    </source>
</evidence>
<evidence type="ECO:0000256" key="2">
    <source>
        <dbReference type="PIRSR" id="PIRSR601310-3"/>
    </source>
</evidence>
<evidence type="ECO:0000259" key="4">
    <source>
        <dbReference type="PROSITE" id="PS51084"/>
    </source>
</evidence>
<dbReference type="SUPFAM" id="SSF54197">
    <property type="entry name" value="HIT-like"/>
    <property type="match status" value="1"/>
</dbReference>
<sequence length="155" mass="16674">MSQAESNLTLPQDGRCAFCDYLSGARPYTVLSRDDLVAVLVTREQRGIGHLLVLPVRHCPTLLEATEPERHALIDTIARAAHAVDEAFARPGIAVWQNNGTAAHQAIGHLHFHVAGTLPGGGTDFGDVPELSVEATDLIGERIRKGARRAGSWPL</sequence>
<evidence type="ECO:0000256" key="1">
    <source>
        <dbReference type="PIRSR" id="PIRSR601310-1"/>
    </source>
</evidence>
<name>A0A4P6F470_9MICO</name>
<dbReference type="Gene3D" id="3.30.428.10">
    <property type="entry name" value="HIT-like"/>
    <property type="match status" value="1"/>
</dbReference>
<dbReference type="InterPro" id="IPR011146">
    <property type="entry name" value="HIT-like"/>
</dbReference>
<dbReference type="PROSITE" id="PS51084">
    <property type="entry name" value="HIT_2"/>
    <property type="match status" value="1"/>
</dbReference>
<dbReference type="AlphaFoldDB" id="A0A4P6F470"/>
<accession>A0A4P6F470</accession>
<keyword evidence="6" id="KW-1185">Reference proteome</keyword>
<dbReference type="RefSeq" id="WP_129186883.1">
    <property type="nucleotide sequence ID" value="NZ_CP035493.1"/>
</dbReference>
<evidence type="ECO:0000313" key="5">
    <source>
        <dbReference type="EMBL" id="QAY69483.1"/>
    </source>
</evidence>
<dbReference type="KEGG" id="xya:ET471_05045"/>
<dbReference type="GO" id="GO:0003824">
    <property type="term" value="F:catalytic activity"/>
    <property type="evidence" value="ECO:0007669"/>
    <property type="project" value="InterPro"/>
</dbReference>
<dbReference type="Proteomes" id="UP000292118">
    <property type="component" value="Chromosome"/>
</dbReference>
<feature type="domain" description="HIT" evidence="4">
    <location>
        <begin position="17"/>
        <end position="125"/>
    </location>
</feature>
<gene>
    <name evidence="5" type="ORF">ET471_05045</name>
</gene>
<dbReference type="InterPro" id="IPR001310">
    <property type="entry name" value="Histidine_triad_HIT"/>
</dbReference>